<evidence type="ECO:0000313" key="4">
    <source>
        <dbReference type="Proteomes" id="UP000263377"/>
    </source>
</evidence>
<dbReference type="EMBL" id="QVIG01000001">
    <property type="protein sequence ID" value="RGD56874.1"/>
    <property type="molecule type" value="Genomic_DNA"/>
</dbReference>
<keyword evidence="4" id="KW-1185">Reference proteome</keyword>
<name>A0A372ZMS1_9ACTN</name>
<sequence length="273" mass="28771">MSATSLPASIPAPSRTRRTSSPYAAERAAVDDSPDGGYAVSAEFYDLLQAETDRRLAERRFAAAATRARHAVLDVGAGTGTATEVLLRASGVPVHAVEPAPAMRAALLSRLAHLGADQRARVTVHPEPLAATGLTAVADLAVASNVIACLDPPTRRATWKAISAALLPGGLLLFDPPPAGLPDGCEAAGRLGPVRVGPDLYSADVTRRPHRGVLRVVFTYRVERAQELLREAREAFDMWPVPPEQLAEELDAAGLRVVRAPGSDLVAARRPAP</sequence>
<organism evidence="3 4">
    <name type="scientific">Kitasatospora xanthocidica</name>
    <dbReference type="NCBI Taxonomy" id="83382"/>
    <lineage>
        <taxon>Bacteria</taxon>
        <taxon>Bacillati</taxon>
        <taxon>Actinomycetota</taxon>
        <taxon>Actinomycetes</taxon>
        <taxon>Kitasatosporales</taxon>
        <taxon>Streptomycetaceae</taxon>
        <taxon>Kitasatospora</taxon>
    </lineage>
</organism>
<dbReference type="GO" id="GO:0008168">
    <property type="term" value="F:methyltransferase activity"/>
    <property type="evidence" value="ECO:0007669"/>
    <property type="project" value="UniProtKB-KW"/>
</dbReference>
<protein>
    <submittedName>
        <fullName evidence="3">Class I SAM-dependent methyltransferase</fullName>
    </submittedName>
</protein>
<comment type="caution">
    <text evidence="3">The sequence shown here is derived from an EMBL/GenBank/DDBJ whole genome shotgun (WGS) entry which is preliminary data.</text>
</comment>
<keyword evidence="3" id="KW-0489">Methyltransferase</keyword>
<dbReference type="Proteomes" id="UP000263377">
    <property type="component" value="Unassembled WGS sequence"/>
</dbReference>
<feature type="region of interest" description="Disordered" evidence="1">
    <location>
        <begin position="1"/>
        <end position="32"/>
    </location>
</feature>
<dbReference type="Pfam" id="PF08242">
    <property type="entry name" value="Methyltransf_12"/>
    <property type="match status" value="1"/>
</dbReference>
<dbReference type="InterPro" id="IPR029063">
    <property type="entry name" value="SAM-dependent_MTases_sf"/>
</dbReference>
<dbReference type="InterPro" id="IPR013217">
    <property type="entry name" value="Methyltransf_12"/>
</dbReference>
<feature type="domain" description="Methyltransferase type 12" evidence="2">
    <location>
        <begin position="73"/>
        <end position="172"/>
    </location>
</feature>
<dbReference type="SUPFAM" id="SSF53335">
    <property type="entry name" value="S-adenosyl-L-methionine-dependent methyltransferases"/>
    <property type="match status" value="1"/>
</dbReference>
<accession>A0A372ZMS1</accession>
<evidence type="ECO:0000256" key="1">
    <source>
        <dbReference type="SAM" id="MobiDB-lite"/>
    </source>
</evidence>
<reference evidence="3 4" key="1">
    <citation type="submission" date="2018-08" db="EMBL/GenBank/DDBJ databases">
        <title>Diversity &amp; Physiological Properties of Lignin-Decomposing Actinobacteria from Soil.</title>
        <authorList>
            <person name="Roh S.G."/>
            <person name="Kim S.B."/>
        </authorList>
    </citation>
    <scope>NUCLEOTIDE SEQUENCE [LARGE SCALE GENOMIC DNA]</scope>
    <source>
        <strain evidence="3 4">MMS17-GH009</strain>
    </source>
</reference>
<keyword evidence="3" id="KW-0808">Transferase</keyword>
<dbReference type="GO" id="GO:0032259">
    <property type="term" value="P:methylation"/>
    <property type="evidence" value="ECO:0007669"/>
    <property type="project" value="UniProtKB-KW"/>
</dbReference>
<proteinExistence type="predicted"/>
<dbReference type="Gene3D" id="3.40.50.150">
    <property type="entry name" value="Vaccinia Virus protein VP39"/>
    <property type="match status" value="1"/>
</dbReference>
<dbReference type="AlphaFoldDB" id="A0A372ZMS1"/>
<evidence type="ECO:0000313" key="3">
    <source>
        <dbReference type="EMBL" id="RGD56874.1"/>
    </source>
</evidence>
<gene>
    <name evidence="3" type="ORF">DR950_02880</name>
</gene>
<dbReference type="CDD" id="cd02440">
    <property type="entry name" value="AdoMet_MTases"/>
    <property type="match status" value="1"/>
</dbReference>
<evidence type="ECO:0000259" key="2">
    <source>
        <dbReference type="Pfam" id="PF08242"/>
    </source>
</evidence>